<evidence type="ECO:0000313" key="2">
    <source>
        <dbReference type="EMBL" id="SHK85470.1"/>
    </source>
</evidence>
<dbReference type="RefSeq" id="WP_073125054.1">
    <property type="nucleotide sequence ID" value="NZ_FRAA01000010.1"/>
</dbReference>
<dbReference type="Proteomes" id="UP000184474">
    <property type="component" value="Unassembled WGS sequence"/>
</dbReference>
<evidence type="ECO:0000313" key="3">
    <source>
        <dbReference type="Proteomes" id="UP000184474"/>
    </source>
</evidence>
<sequence length="99" mass="11698">MRHSKSICELTGLKINPHEAYIISEKLSLDRYLTVDESDKWVFSINYEGIIFHRYGGYKQQLKDIKRKRLKDDLYNILVAVGTTLAGFYALWQVWLELE</sequence>
<keyword evidence="1" id="KW-0812">Transmembrane</keyword>
<dbReference type="EMBL" id="FRAA01000010">
    <property type="protein sequence ID" value="SHK85470.1"/>
    <property type="molecule type" value="Genomic_DNA"/>
</dbReference>
<protein>
    <submittedName>
        <fullName evidence="2">Uncharacterized protein</fullName>
    </submittedName>
</protein>
<keyword evidence="3" id="KW-1185">Reference proteome</keyword>
<feature type="transmembrane region" description="Helical" evidence="1">
    <location>
        <begin position="74"/>
        <end position="95"/>
    </location>
</feature>
<organism evidence="2 3">
    <name type="scientific">Reichenbachiella agariperforans</name>
    <dbReference type="NCBI Taxonomy" id="156994"/>
    <lineage>
        <taxon>Bacteria</taxon>
        <taxon>Pseudomonadati</taxon>
        <taxon>Bacteroidota</taxon>
        <taxon>Cytophagia</taxon>
        <taxon>Cytophagales</taxon>
        <taxon>Reichenbachiellaceae</taxon>
        <taxon>Reichenbachiella</taxon>
    </lineage>
</organism>
<reference evidence="3" key="1">
    <citation type="submission" date="2016-11" db="EMBL/GenBank/DDBJ databases">
        <authorList>
            <person name="Varghese N."/>
            <person name="Submissions S."/>
        </authorList>
    </citation>
    <scope>NUCLEOTIDE SEQUENCE [LARGE SCALE GENOMIC DNA]</scope>
    <source>
        <strain evidence="3">DSM 26134</strain>
    </source>
</reference>
<keyword evidence="1" id="KW-1133">Transmembrane helix</keyword>
<proteinExistence type="predicted"/>
<gene>
    <name evidence="2" type="ORF">SAMN04488028_11015</name>
</gene>
<evidence type="ECO:0000256" key="1">
    <source>
        <dbReference type="SAM" id="Phobius"/>
    </source>
</evidence>
<dbReference type="AlphaFoldDB" id="A0A1M6VVI5"/>
<keyword evidence="1" id="KW-0472">Membrane</keyword>
<accession>A0A1M6VVI5</accession>
<name>A0A1M6VVI5_REIAG</name>